<name>A0A835QH17_VANPL</name>
<protein>
    <submittedName>
        <fullName evidence="2">Uncharacterized protein</fullName>
    </submittedName>
</protein>
<accession>A0A835QH17</accession>
<evidence type="ECO:0000256" key="1">
    <source>
        <dbReference type="SAM" id="MobiDB-lite"/>
    </source>
</evidence>
<dbReference type="AlphaFoldDB" id="A0A835QH17"/>
<organism evidence="2 3">
    <name type="scientific">Vanilla planifolia</name>
    <name type="common">Vanilla</name>
    <dbReference type="NCBI Taxonomy" id="51239"/>
    <lineage>
        <taxon>Eukaryota</taxon>
        <taxon>Viridiplantae</taxon>
        <taxon>Streptophyta</taxon>
        <taxon>Embryophyta</taxon>
        <taxon>Tracheophyta</taxon>
        <taxon>Spermatophyta</taxon>
        <taxon>Magnoliopsida</taxon>
        <taxon>Liliopsida</taxon>
        <taxon>Asparagales</taxon>
        <taxon>Orchidaceae</taxon>
        <taxon>Vanilloideae</taxon>
        <taxon>Vanilleae</taxon>
        <taxon>Vanilla</taxon>
    </lineage>
</organism>
<feature type="region of interest" description="Disordered" evidence="1">
    <location>
        <begin position="57"/>
        <end position="86"/>
    </location>
</feature>
<gene>
    <name evidence="2" type="ORF">HPP92_016930</name>
</gene>
<comment type="caution">
    <text evidence="2">The sequence shown here is derived from an EMBL/GenBank/DDBJ whole genome shotgun (WGS) entry which is preliminary data.</text>
</comment>
<reference evidence="2 3" key="1">
    <citation type="journal article" date="2020" name="Nat. Food">
        <title>A phased Vanilla planifolia genome enables genetic improvement of flavour and production.</title>
        <authorList>
            <person name="Hasing T."/>
            <person name="Tang H."/>
            <person name="Brym M."/>
            <person name="Khazi F."/>
            <person name="Huang T."/>
            <person name="Chambers A.H."/>
        </authorList>
    </citation>
    <scope>NUCLEOTIDE SEQUENCE [LARGE SCALE GENOMIC DNA]</scope>
    <source>
        <tissue evidence="2">Leaf</tissue>
    </source>
</reference>
<evidence type="ECO:0000313" key="3">
    <source>
        <dbReference type="Proteomes" id="UP000639772"/>
    </source>
</evidence>
<dbReference type="EMBL" id="JADCNM010000008">
    <property type="protein sequence ID" value="KAG0472384.1"/>
    <property type="molecule type" value="Genomic_DNA"/>
</dbReference>
<dbReference type="OrthoDB" id="777875at2759"/>
<proteinExistence type="predicted"/>
<evidence type="ECO:0000313" key="2">
    <source>
        <dbReference type="EMBL" id="KAG0472384.1"/>
    </source>
</evidence>
<dbReference type="Proteomes" id="UP000639772">
    <property type="component" value="Unassembled WGS sequence"/>
</dbReference>
<sequence length="133" mass="14694">MEAEEIGGCQLAGRRGEKSVDEACRGYIVLEEISRSQENVIPKNVDADYIPTASPVRDGNRSCWEGQEARRRKPNIKRGIKDSLSSPEIQSSLAGIGTIESVMEIWKCCSSAHSFDMKQRNAADLSVVPIRRA</sequence>